<dbReference type="AlphaFoldDB" id="A0A5B8VDY2"/>
<dbReference type="KEGG" id="pgin:FRZ67_18605"/>
<evidence type="ECO:0000313" key="1">
    <source>
        <dbReference type="EMBL" id="QEC69223.1"/>
    </source>
</evidence>
<dbReference type="PANTHER" id="PTHR33221">
    <property type="entry name" value="WINGED HELIX-TURN-HELIX TRANSCRIPTIONAL REGULATOR, RRF2 FAMILY"/>
    <property type="match status" value="1"/>
</dbReference>
<dbReference type="GO" id="GO:0003700">
    <property type="term" value="F:DNA-binding transcription factor activity"/>
    <property type="evidence" value="ECO:0007669"/>
    <property type="project" value="TreeGrafter"/>
</dbReference>
<dbReference type="InterPro" id="IPR036390">
    <property type="entry name" value="WH_DNA-bd_sf"/>
</dbReference>
<dbReference type="InterPro" id="IPR000944">
    <property type="entry name" value="Tscrpt_reg_Rrf2"/>
</dbReference>
<name>A0A5B8VDY2_9BACT</name>
<dbReference type="PROSITE" id="PS51197">
    <property type="entry name" value="HTH_RRF2_2"/>
    <property type="match status" value="1"/>
</dbReference>
<keyword evidence="2" id="KW-1185">Reference proteome</keyword>
<organism evidence="1 2">
    <name type="scientific">Panacibacter ginsenosidivorans</name>
    <dbReference type="NCBI Taxonomy" id="1813871"/>
    <lineage>
        <taxon>Bacteria</taxon>
        <taxon>Pseudomonadati</taxon>
        <taxon>Bacteroidota</taxon>
        <taxon>Chitinophagia</taxon>
        <taxon>Chitinophagales</taxon>
        <taxon>Chitinophagaceae</taxon>
        <taxon>Panacibacter</taxon>
    </lineage>
</organism>
<evidence type="ECO:0000313" key="2">
    <source>
        <dbReference type="Proteomes" id="UP000321533"/>
    </source>
</evidence>
<dbReference type="RefSeq" id="WP_147192053.1">
    <property type="nucleotide sequence ID" value="NZ_CP042435.1"/>
</dbReference>
<dbReference type="Gene3D" id="1.10.10.10">
    <property type="entry name" value="Winged helix-like DNA-binding domain superfamily/Winged helix DNA-binding domain"/>
    <property type="match status" value="1"/>
</dbReference>
<dbReference type="Proteomes" id="UP000321533">
    <property type="component" value="Chromosome"/>
</dbReference>
<accession>A0A5B8VDY2</accession>
<dbReference type="NCBIfam" id="TIGR00738">
    <property type="entry name" value="rrf2_super"/>
    <property type="match status" value="1"/>
</dbReference>
<gene>
    <name evidence="1" type="ORF">FRZ67_18605</name>
</gene>
<protein>
    <submittedName>
        <fullName evidence="1">Rrf2 family transcriptional regulator</fullName>
    </submittedName>
</protein>
<dbReference type="PANTHER" id="PTHR33221:SF14">
    <property type="entry name" value="HTH-TYPE TRANSCRIPTIONAL REGULATOR AQ_268-RELATED"/>
    <property type="match status" value="1"/>
</dbReference>
<dbReference type="EMBL" id="CP042435">
    <property type="protein sequence ID" value="QEC69223.1"/>
    <property type="molecule type" value="Genomic_DNA"/>
</dbReference>
<dbReference type="GO" id="GO:0005829">
    <property type="term" value="C:cytosol"/>
    <property type="evidence" value="ECO:0007669"/>
    <property type="project" value="TreeGrafter"/>
</dbReference>
<reference evidence="1 2" key="1">
    <citation type="journal article" date="2016" name="Int. J. Syst. Evol. Microbiol.">
        <title>Panacibacter ginsenosidivorans gen. nov., sp. nov., with ginsenoside converting activity isolated from soil of a ginseng field.</title>
        <authorList>
            <person name="Siddiqi M.Z."/>
            <person name="Muhammad Shafi S."/>
            <person name="Choi K.D."/>
            <person name="Im W.T."/>
        </authorList>
    </citation>
    <scope>NUCLEOTIDE SEQUENCE [LARGE SCALE GENOMIC DNA]</scope>
    <source>
        <strain evidence="1 2">Gsoil1550</strain>
    </source>
</reference>
<dbReference type="OrthoDB" id="9808360at2"/>
<proteinExistence type="predicted"/>
<sequence>MFSKSCEYALRAAIYVAQKSSEAKKMAISEIAKAIDSPQHFTAKILQVLVKGDVISSVKGPNGGFYITAKQKQLPARKVLQALGEDKELEKCVLGLKECSEKNPCPMHVQYKFIRPQIIRLFESKTIEDLAESKESNLKIKKS</sequence>
<dbReference type="SUPFAM" id="SSF46785">
    <property type="entry name" value="Winged helix' DNA-binding domain"/>
    <property type="match status" value="1"/>
</dbReference>
<dbReference type="Pfam" id="PF02082">
    <property type="entry name" value="Rrf2"/>
    <property type="match status" value="1"/>
</dbReference>
<dbReference type="InterPro" id="IPR036388">
    <property type="entry name" value="WH-like_DNA-bd_sf"/>
</dbReference>